<feature type="region of interest" description="Disordered" evidence="1">
    <location>
        <begin position="46"/>
        <end position="65"/>
    </location>
</feature>
<dbReference type="EMBL" id="JBFNXR010000050">
    <property type="protein sequence ID" value="MEW9855988.1"/>
    <property type="molecule type" value="Genomic_DNA"/>
</dbReference>
<dbReference type="Proteomes" id="UP001556118">
    <property type="component" value="Unassembled WGS sequence"/>
</dbReference>
<evidence type="ECO:0008006" key="4">
    <source>
        <dbReference type="Google" id="ProtNLM"/>
    </source>
</evidence>
<organism evidence="2 3">
    <name type="scientific">Novosphingobium rhizovicinum</name>
    <dbReference type="NCBI Taxonomy" id="3228928"/>
    <lineage>
        <taxon>Bacteria</taxon>
        <taxon>Pseudomonadati</taxon>
        <taxon>Pseudomonadota</taxon>
        <taxon>Alphaproteobacteria</taxon>
        <taxon>Sphingomonadales</taxon>
        <taxon>Sphingomonadaceae</taxon>
        <taxon>Novosphingobium</taxon>
    </lineage>
</organism>
<gene>
    <name evidence="2" type="ORF">ABUH87_12675</name>
</gene>
<evidence type="ECO:0000313" key="2">
    <source>
        <dbReference type="EMBL" id="MEW9855988.1"/>
    </source>
</evidence>
<keyword evidence="3" id="KW-1185">Reference proteome</keyword>
<name>A0ABV3RDR1_9SPHN</name>
<protein>
    <recommendedName>
        <fullName evidence="4">Anti-sigma factor NepR domain-containing protein</fullName>
    </recommendedName>
</protein>
<reference evidence="2 3" key="1">
    <citation type="submission" date="2024-06" db="EMBL/GenBank/DDBJ databases">
        <title>Novosphingobium rhizovicinus M1R2S20.</title>
        <authorList>
            <person name="Sun J.-Q."/>
        </authorList>
    </citation>
    <scope>NUCLEOTIDE SEQUENCE [LARGE SCALE GENOMIC DNA]</scope>
    <source>
        <strain evidence="2 3">M1R2S20</strain>
    </source>
</reference>
<proteinExistence type="predicted"/>
<sequence>MKPGSIIDERSQHLRPALQAVYANVVAQPIPSDMMDLLRAMDDVPQKRGFSGWNRGQRCNRTKGD</sequence>
<evidence type="ECO:0000313" key="3">
    <source>
        <dbReference type="Proteomes" id="UP001556118"/>
    </source>
</evidence>
<accession>A0ABV3RDR1</accession>
<dbReference type="RefSeq" id="WP_367774224.1">
    <property type="nucleotide sequence ID" value="NZ_JBFNXR010000050.1"/>
</dbReference>
<comment type="caution">
    <text evidence="2">The sequence shown here is derived from an EMBL/GenBank/DDBJ whole genome shotgun (WGS) entry which is preliminary data.</text>
</comment>
<evidence type="ECO:0000256" key="1">
    <source>
        <dbReference type="SAM" id="MobiDB-lite"/>
    </source>
</evidence>